<dbReference type="InterPro" id="IPR011009">
    <property type="entry name" value="Kinase-like_dom_sf"/>
</dbReference>
<evidence type="ECO:0000313" key="3">
    <source>
        <dbReference type="EMBL" id="PPJ36405.1"/>
    </source>
</evidence>
<gene>
    <name evidence="3" type="ORF">C5E45_20360</name>
</gene>
<comment type="caution">
    <text evidence="3">The sequence shown here is derived from an EMBL/GenBank/DDBJ whole genome shotgun (WGS) entry which is preliminary data.</text>
</comment>
<name>A0A2S6AME4_9NOCA</name>
<dbReference type="Gene3D" id="3.90.1200.10">
    <property type="match status" value="1"/>
</dbReference>
<accession>A0A2S6AME4</accession>
<feature type="region of interest" description="Disordered" evidence="1">
    <location>
        <begin position="1"/>
        <end position="24"/>
    </location>
</feature>
<dbReference type="InterPro" id="IPR002575">
    <property type="entry name" value="Aminoglycoside_PTrfase"/>
</dbReference>
<sequence length="247" mass="27086">MMDGKGSNGNGSTPSFTVNASGTTPFTKQYADPARAAEAAAHHRWLSQLEAVAIPALLEETESDLMFENIDGRHAEPGDLVAVAATMGTLHAAAWSTHLHQAELHRPFRCGDLTIADFLSPRRRVLARFPEAAAPRPAALYKDSNVRNFLITERGVTVIDFDDLTLAPFGYDLAKLIVSSAMTYGRPDPASVTDALEAYNARIPAPAACPHKLLRVYTDIHHELTAPYLNRHGYRYRWPEVSPWPAA</sequence>
<dbReference type="Pfam" id="PF01636">
    <property type="entry name" value="APH"/>
    <property type="match status" value="1"/>
</dbReference>
<evidence type="ECO:0000259" key="2">
    <source>
        <dbReference type="Pfam" id="PF01636"/>
    </source>
</evidence>
<feature type="domain" description="Aminoglycoside phosphotransferase" evidence="2">
    <location>
        <begin position="31"/>
        <end position="201"/>
    </location>
</feature>
<organism evidence="3 4">
    <name type="scientific">Nocardia nova</name>
    <dbReference type="NCBI Taxonomy" id="37330"/>
    <lineage>
        <taxon>Bacteria</taxon>
        <taxon>Bacillati</taxon>
        <taxon>Actinomycetota</taxon>
        <taxon>Actinomycetes</taxon>
        <taxon>Mycobacteriales</taxon>
        <taxon>Nocardiaceae</taxon>
        <taxon>Nocardia</taxon>
    </lineage>
</organism>
<dbReference type="EMBL" id="PSZC01000014">
    <property type="protein sequence ID" value="PPJ36405.1"/>
    <property type="molecule type" value="Genomic_DNA"/>
</dbReference>
<feature type="compositionally biased region" description="Polar residues" evidence="1">
    <location>
        <begin position="10"/>
        <end position="24"/>
    </location>
</feature>
<evidence type="ECO:0000256" key="1">
    <source>
        <dbReference type="SAM" id="MobiDB-lite"/>
    </source>
</evidence>
<dbReference type="AlphaFoldDB" id="A0A2S6AME4"/>
<reference evidence="3 4" key="1">
    <citation type="submission" date="2018-02" db="EMBL/GenBank/DDBJ databases">
        <title>8 Nocardia nova and 1 Nocardia cyriacigeorgica strain used for evolution to TMP-SMX.</title>
        <authorList>
            <person name="Mehta H."/>
            <person name="Weng J."/>
            <person name="Shamoo Y."/>
        </authorList>
    </citation>
    <scope>NUCLEOTIDE SEQUENCE [LARGE SCALE GENOMIC DNA]</scope>
    <source>
        <strain evidence="3 4">MDA3139</strain>
    </source>
</reference>
<protein>
    <recommendedName>
        <fullName evidence="2">Aminoglycoside phosphotransferase domain-containing protein</fullName>
    </recommendedName>
</protein>
<dbReference type="SUPFAM" id="SSF56112">
    <property type="entry name" value="Protein kinase-like (PK-like)"/>
    <property type="match status" value="1"/>
</dbReference>
<proteinExistence type="predicted"/>
<dbReference type="Proteomes" id="UP000239874">
    <property type="component" value="Unassembled WGS sequence"/>
</dbReference>
<evidence type="ECO:0000313" key="4">
    <source>
        <dbReference type="Proteomes" id="UP000239874"/>
    </source>
</evidence>